<feature type="domain" description="NolW-like" evidence="14">
    <location>
        <begin position="299"/>
        <end position="368"/>
    </location>
</feature>
<feature type="transmembrane region" description="Helical" evidence="12">
    <location>
        <begin position="12"/>
        <end position="34"/>
    </location>
</feature>
<dbReference type="AlphaFoldDB" id="A0A445MVQ4"/>
<feature type="domain" description="Type II/III secretion system secretin-like" evidence="13">
    <location>
        <begin position="539"/>
        <end position="699"/>
    </location>
</feature>
<dbReference type="PRINTS" id="PR00811">
    <property type="entry name" value="BCTERIALGSPD"/>
</dbReference>
<keyword evidence="9" id="KW-0998">Cell outer membrane</keyword>
<dbReference type="Gene3D" id="3.55.50.30">
    <property type="match status" value="1"/>
</dbReference>
<evidence type="ECO:0000256" key="10">
    <source>
        <dbReference type="RuleBase" id="RU004004"/>
    </source>
</evidence>
<evidence type="ECO:0000256" key="9">
    <source>
        <dbReference type="ARBA" id="ARBA00023237"/>
    </source>
</evidence>
<proteinExistence type="inferred from homology"/>
<dbReference type="GO" id="GO:0015628">
    <property type="term" value="P:protein secretion by the type II secretion system"/>
    <property type="evidence" value="ECO:0007669"/>
    <property type="project" value="InterPro"/>
</dbReference>
<dbReference type="PANTHER" id="PTHR30332">
    <property type="entry name" value="PROBABLE GENERAL SECRETION PATHWAY PROTEIN D"/>
    <property type="match status" value="1"/>
</dbReference>
<evidence type="ECO:0000313" key="16">
    <source>
        <dbReference type="EMBL" id="SPD73462.1"/>
    </source>
</evidence>
<evidence type="ECO:0000259" key="14">
    <source>
        <dbReference type="Pfam" id="PF03958"/>
    </source>
</evidence>
<dbReference type="InterPro" id="IPR038591">
    <property type="entry name" value="NolW-like_sf"/>
</dbReference>
<dbReference type="Pfam" id="PF00263">
    <property type="entry name" value="Secretin"/>
    <property type="match status" value="1"/>
</dbReference>
<dbReference type="InterPro" id="IPR005644">
    <property type="entry name" value="NolW-like"/>
</dbReference>
<dbReference type="Gene3D" id="3.30.1370.120">
    <property type="match status" value="3"/>
</dbReference>
<dbReference type="InterPro" id="IPR013356">
    <property type="entry name" value="T2SS_GspD"/>
</dbReference>
<feature type="domain" description="GspD-like N0" evidence="15">
    <location>
        <begin position="136"/>
        <end position="206"/>
    </location>
</feature>
<dbReference type="InterPro" id="IPR050810">
    <property type="entry name" value="Bact_Secretion_Sys_Channel"/>
</dbReference>
<evidence type="ECO:0000259" key="13">
    <source>
        <dbReference type="Pfam" id="PF00263"/>
    </source>
</evidence>
<comment type="subcellular location">
    <subcellularLocation>
        <location evidence="1 10">Cell outer membrane</location>
    </subcellularLocation>
</comment>
<comment type="similarity">
    <text evidence="2">Belongs to the bacterial secretin family. GSP D subfamily.</text>
</comment>
<accession>A0A445MVQ4</accession>
<evidence type="ECO:0000256" key="7">
    <source>
        <dbReference type="ARBA" id="ARBA00022927"/>
    </source>
</evidence>
<keyword evidence="8 12" id="KW-0472">Membrane</keyword>
<dbReference type="Pfam" id="PF21305">
    <property type="entry name" value="type_II_gspD_N0"/>
    <property type="match status" value="1"/>
</dbReference>
<feature type="region of interest" description="Disordered" evidence="11">
    <location>
        <begin position="50"/>
        <end position="69"/>
    </location>
</feature>
<evidence type="ECO:0000256" key="12">
    <source>
        <dbReference type="SAM" id="Phobius"/>
    </source>
</evidence>
<dbReference type="GO" id="GO:0015627">
    <property type="term" value="C:type II protein secretion system complex"/>
    <property type="evidence" value="ECO:0007669"/>
    <property type="project" value="InterPro"/>
</dbReference>
<evidence type="ECO:0000256" key="1">
    <source>
        <dbReference type="ARBA" id="ARBA00004442"/>
    </source>
</evidence>
<name>A0A445MVQ4_9BACT</name>
<evidence type="ECO:0000256" key="2">
    <source>
        <dbReference type="ARBA" id="ARBA00006980"/>
    </source>
</evidence>
<dbReference type="InterPro" id="IPR049371">
    <property type="entry name" value="GspD-like_N0"/>
</dbReference>
<evidence type="ECO:0000256" key="11">
    <source>
        <dbReference type="SAM" id="MobiDB-lite"/>
    </source>
</evidence>
<dbReference type="NCBIfam" id="TIGR02517">
    <property type="entry name" value="type_II_gspD"/>
    <property type="match status" value="1"/>
</dbReference>
<keyword evidence="7" id="KW-0653">Protein transport</keyword>
<feature type="domain" description="NolW-like" evidence="14">
    <location>
        <begin position="375"/>
        <end position="465"/>
    </location>
</feature>
<organism evidence="16">
    <name type="scientific">uncultured Desulfobacterium sp</name>
    <dbReference type="NCBI Taxonomy" id="201089"/>
    <lineage>
        <taxon>Bacteria</taxon>
        <taxon>Pseudomonadati</taxon>
        <taxon>Thermodesulfobacteriota</taxon>
        <taxon>Desulfobacteria</taxon>
        <taxon>Desulfobacterales</taxon>
        <taxon>Desulfobacteriaceae</taxon>
        <taxon>Desulfobacterium</taxon>
        <taxon>environmental samples</taxon>
    </lineage>
</organism>
<feature type="domain" description="NolW-like" evidence="14">
    <location>
        <begin position="232"/>
        <end position="289"/>
    </location>
</feature>
<dbReference type="GO" id="GO:0009279">
    <property type="term" value="C:cell outer membrane"/>
    <property type="evidence" value="ECO:0007669"/>
    <property type="project" value="UniProtKB-SubCell"/>
</dbReference>
<evidence type="ECO:0000256" key="8">
    <source>
        <dbReference type="ARBA" id="ARBA00023136"/>
    </source>
</evidence>
<reference evidence="16" key="1">
    <citation type="submission" date="2018-01" db="EMBL/GenBank/DDBJ databases">
        <authorList>
            <person name="Regsiter A."/>
            <person name="William W."/>
        </authorList>
    </citation>
    <scope>NUCLEOTIDE SEQUENCE</scope>
    <source>
        <strain evidence="16">TRIP AH-1</strain>
    </source>
</reference>
<dbReference type="InterPro" id="IPR004846">
    <property type="entry name" value="T2SS/T3SS_dom"/>
</dbReference>
<keyword evidence="3 10" id="KW-0813">Transport</keyword>
<sequence>MKRRITGRHSVYGVVMVNAILCAAMVLAIVFVSLPFSGCATGKGVDEIRSESHAASESPVAEEGAENRPNVDMITSQEDQVPPDSPEQKPRTSPAFKTKDIKPPPQLKPLLAVMNGKARPRKHDKAPEPSVHVELAFDNADIYEVLDVTLFELFKINYMVDPSIKANVTFRVSGDFTRTKFINVLNNVLQLNNLSIVEGPGEIFKVVRREASAGSVTAVLPAELVDQPGDVTQMVRLRYLAAATAANNIKPFLSKNASVVQDTVTNSLVITDTADNVDKAMNILAMMDVEYFTDISWCVFPVKEADAVDMAKDLKGVLKTGGLYTRQGMDSEGFEITPIKTINALLVVTRWPSILKLVEDWIAAMDHADNSGINVFVYFVENGTAVELADILRQLYGGSASASKEKTSIIKPTARPSGTGLARDLSGEVEIIPDETNNAIVFRATGRDYKLISGILKKLDTVPRQVLINVVIAEITLSGSLEYGIEWFLKDRAQSGYKIQGALDNGTEKVINQALGTGPTGLSIGLFDSVDFLRGLITALGEEGEINILSSPNVLAVDNKESVIEVGEQVPIPTGETTTAVGTVSSIEYRDTGVLLTVTPHINSGGLVKIDLSQEVSELGTKDPDLKAYSFLNRKAKTAIVIENGQTIFLGGLMRSKLDTSGSGIPYLRDIPFLGYLFGGRQQKVDKTELIFLITPRTISTRAEADAITKEFSQRVEYVKEIIKKKD</sequence>
<keyword evidence="12" id="KW-1133">Transmembrane helix</keyword>
<gene>
    <name evidence="16" type="ORF">PITCH_A190038</name>
</gene>
<keyword evidence="5 12" id="KW-0812">Transmembrane</keyword>
<keyword evidence="6" id="KW-0732">Signal</keyword>
<dbReference type="InterPro" id="IPR001775">
    <property type="entry name" value="GspD/PilQ"/>
</dbReference>
<feature type="region of interest" description="Disordered" evidence="11">
    <location>
        <begin position="76"/>
        <end position="107"/>
    </location>
</feature>
<dbReference type="Pfam" id="PF03958">
    <property type="entry name" value="Secretin_N"/>
    <property type="match status" value="3"/>
</dbReference>
<dbReference type="PANTHER" id="PTHR30332:SF25">
    <property type="entry name" value="SECRETIN XPSD"/>
    <property type="match status" value="1"/>
</dbReference>
<evidence type="ECO:0000256" key="6">
    <source>
        <dbReference type="ARBA" id="ARBA00022729"/>
    </source>
</evidence>
<evidence type="ECO:0000256" key="3">
    <source>
        <dbReference type="ARBA" id="ARBA00022448"/>
    </source>
</evidence>
<dbReference type="EMBL" id="OJIN01000101">
    <property type="protein sequence ID" value="SPD73462.1"/>
    <property type="molecule type" value="Genomic_DNA"/>
</dbReference>
<protein>
    <submittedName>
        <fullName evidence="16">Putative General secretion pathway protein D</fullName>
    </submittedName>
</protein>
<keyword evidence="4" id="KW-1134">Transmembrane beta strand</keyword>
<evidence type="ECO:0000256" key="4">
    <source>
        <dbReference type="ARBA" id="ARBA00022452"/>
    </source>
</evidence>
<evidence type="ECO:0000256" key="5">
    <source>
        <dbReference type="ARBA" id="ARBA00022692"/>
    </source>
</evidence>
<evidence type="ECO:0000259" key="15">
    <source>
        <dbReference type="Pfam" id="PF21305"/>
    </source>
</evidence>